<gene>
    <name evidence="1" type="ORF">O6H91_22G037300</name>
</gene>
<accession>A0ACC2AEI8</accession>
<name>A0ACC2AEI8_DIPCM</name>
<reference evidence="2" key="1">
    <citation type="journal article" date="2024" name="Proc. Natl. Acad. Sci. U.S.A.">
        <title>Extraordinary preservation of gene collinearity over three hundred million years revealed in homosporous lycophytes.</title>
        <authorList>
            <person name="Li C."/>
            <person name="Wickell D."/>
            <person name="Kuo L.Y."/>
            <person name="Chen X."/>
            <person name="Nie B."/>
            <person name="Liao X."/>
            <person name="Peng D."/>
            <person name="Ji J."/>
            <person name="Jenkins J."/>
            <person name="Williams M."/>
            <person name="Shu S."/>
            <person name="Plott C."/>
            <person name="Barry K."/>
            <person name="Rajasekar S."/>
            <person name="Grimwood J."/>
            <person name="Han X."/>
            <person name="Sun S."/>
            <person name="Hou Z."/>
            <person name="He W."/>
            <person name="Dai G."/>
            <person name="Sun C."/>
            <person name="Schmutz J."/>
            <person name="Leebens-Mack J.H."/>
            <person name="Li F.W."/>
            <person name="Wang L."/>
        </authorList>
    </citation>
    <scope>NUCLEOTIDE SEQUENCE [LARGE SCALE GENOMIC DNA]</scope>
    <source>
        <strain evidence="2">cv. PW_Plant_1</strain>
    </source>
</reference>
<proteinExistence type="predicted"/>
<dbReference type="EMBL" id="CM055113">
    <property type="protein sequence ID" value="KAJ7515988.1"/>
    <property type="molecule type" value="Genomic_DNA"/>
</dbReference>
<evidence type="ECO:0000313" key="1">
    <source>
        <dbReference type="EMBL" id="KAJ7515988.1"/>
    </source>
</evidence>
<organism evidence="1 2">
    <name type="scientific">Diphasiastrum complanatum</name>
    <name type="common">Issler's clubmoss</name>
    <name type="synonym">Lycopodium complanatum</name>
    <dbReference type="NCBI Taxonomy" id="34168"/>
    <lineage>
        <taxon>Eukaryota</taxon>
        <taxon>Viridiplantae</taxon>
        <taxon>Streptophyta</taxon>
        <taxon>Embryophyta</taxon>
        <taxon>Tracheophyta</taxon>
        <taxon>Lycopodiopsida</taxon>
        <taxon>Lycopodiales</taxon>
        <taxon>Lycopodiaceae</taxon>
        <taxon>Lycopodioideae</taxon>
        <taxon>Diphasiastrum</taxon>
    </lineage>
</organism>
<evidence type="ECO:0000313" key="2">
    <source>
        <dbReference type="Proteomes" id="UP001162992"/>
    </source>
</evidence>
<sequence length="123" mass="14151">MKYWEMFFLYISNSCSIQCPSCLQGSANKSLLLTLSSIKKLKFCTRHTEHATPRIIPSLGFYVWSHIKHTKNMPLQGVKCIFLNSFHTQFGLLKKVGAYFLILFTAANQRKPIFWAKQCPLAC</sequence>
<protein>
    <submittedName>
        <fullName evidence="1">Uncharacterized protein</fullName>
    </submittedName>
</protein>
<comment type="caution">
    <text evidence="1">The sequence shown here is derived from an EMBL/GenBank/DDBJ whole genome shotgun (WGS) entry which is preliminary data.</text>
</comment>
<dbReference type="Proteomes" id="UP001162992">
    <property type="component" value="Chromosome 22"/>
</dbReference>
<keyword evidence="2" id="KW-1185">Reference proteome</keyword>